<feature type="transmembrane region" description="Helical" evidence="10">
    <location>
        <begin position="96"/>
        <end position="119"/>
    </location>
</feature>
<dbReference type="GO" id="GO:0042910">
    <property type="term" value="F:xenobiotic transmembrane transporter activity"/>
    <property type="evidence" value="ECO:0007669"/>
    <property type="project" value="InterPro"/>
</dbReference>
<dbReference type="GO" id="GO:0015297">
    <property type="term" value="F:antiporter activity"/>
    <property type="evidence" value="ECO:0007669"/>
    <property type="project" value="InterPro"/>
</dbReference>
<feature type="transmembrane region" description="Helical" evidence="10">
    <location>
        <begin position="238"/>
        <end position="261"/>
    </location>
</feature>
<dbReference type="InterPro" id="IPR048279">
    <property type="entry name" value="MdtK-like"/>
</dbReference>
<gene>
    <name evidence="11" type="ORF">DWW18_07165</name>
</gene>
<proteinExistence type="inferred from homology"/>
<keyword evidence="6 10" id="KW-0812">Transmembrane</keyword>
<dbReference type="PIRSF" id="PIRSF006603">
    <property type="entry name" value="DinF"/>
    <property type="match status" value="1"/>
</dbReference>
<dbReference type="PANTHER" id="PTHR43823">
    <property type="entry name" value="SPORULATION PROTEIN YKVU"/>
    <property type="match status" value="1"/>
</dbReference>
<organism evidence="11 12">
    <name type="scientific">Butyricimonas virosa</name>
    <dbReference type="NCBI Taxonomy" id="544645"/>
    <lineage>
        <taxon>Bacteria</taxon>
        <taxon>Pseudomonadati</taxon>
        <taxon>Bacteroidota</taxon>
        <taxon>Bacteroidia</taxon>
        <taxon>Bacteroidales</taxon>
        <taxon>Odoribacteraceae</taxon>
        <taxon>Butyricimonas</taxon>
    </lineage>
</organism>
<evidence type="ECO:0000256" key="4">
    <source>
        <dbReference type="ARBA" id="ARBA00022448"/>
    </source>
</evidence>
<evidence type="ECO:0000313" key="11">
    <source>
        <dbReference type="EMBL" id="RGV34863.1"/>
    </source>
</evidence>
<evidence type="ECO:0000256" key="5">
    <source>
        <dbReference type="ARBA" id="ARBA00022475"/>
    </source>
</evidence>
<dbReference type="AlphaFoldDB" id="A0A412X2G5"/>
<dbReference type="Proteomes" id="UP000283589">
    <property type="component" value="Unassembled WGS sequence"/>
</dbReference>
<feature type="transmembrane region" description="Helical" evidence="10">
    <location>
        <begin position="321"/>
        <end position="340"/>
    </location>
</feature>
<feature type="transmembrane region" description="Helical" evidence="10">
    <location>
        <begin position="422"/>
        <end position="442"/>
    </location>
</feature>
<dbReference type="Pfam" id="PF01554">
    <property type="entry name" value="MatE"/>
    <property type="match status" value="2"/>
</dbReference>
<evidence type="ECO:0000256" key="9">
    <source>
        <dbReference type="ARBA" id="ARBA00023251"/>
    </source>
</evidence>
<dbReference type="CDD" id="cd13143">
    <property type="entry name" value="MATE_MepA_like"/>
    <property type="match status" value="1"/>
</dbReference>
<dbReference type="EMBL" id="QRZA01000006">
    <property type="protein sequence ID" value="RGV34863.1"/>
    <property type="molecule type" value="Genomic_DNA"/>
</dbReference>
<keyword evidence="4" id="KW-0813">Transport</keyword>
<dbReference type="InterPro" id="IPR045070">
    <property type="entry name" value="MATE_MepA-like"/>
</dbReference>
<sequence length="455" mass="49838">MSSINASQVLETKPVGKLLLQYSIPAIIGMTVTSLYNIIDSVFIGHGVGPLAISGLAITFPLMNLIIAFSTLVGIGGATISSIYLGQKDTEKTNSVLGNVLLLCVINGFCFGGLTLIFLDPILHFFGASPATLPYARDFMQVILMGNPIAFTFIGLNNVMRATGYPKKAMLSSLLTVFANIILAPIFIFHLDWGIRGAALATVISQSIGLIWIVSHYLNKNTTIRFKPGIFKLKSRIIMSIFSIGMSPFLMNVCASSVVIILNNSFMRYGGDLAIGAYGIVNRVLTLFIMIEIGVTQGMQPVIGFNYGALLFDRVRKTLRYALIAGVSIMTFGFLLSQLFPSAIVGMFTDNHELMNLSKFGLRVTCLMFPLAGCQIIITNFFQSIGNAKVSIFLSLSRQLLFLIPFLLILPRFWGITGVWSSMPMADFISFMTTIGTFMYFVRKGLLFKANKTIE</sequence>
<reference evidence="11 12" key="1">
    <citation type="submission" date="2018-08" db="EMBL/GenBank/DDBJ databases">
        <title>A genome reference for cultivated species of the human gut microbiota.</title>
        <authorList>
            <person name="Zou Y."/>
            <person name="Xue W."/>
            <person name="Luo G."/>
        </authorList>
    </citation>
    <scope>NUCLEOTIDE SEQUENCE [LARGE SCALE GENOMIC DNA]</scope>
    <source>
        <strain evidence="11 12">AF14-49</strain>
    </source>
</reference>
<keyword evidence="5" id="KW-1003">Cell membrane</keyword>
<feature type="transmembrane region" description="Helical" evidence="10">
    <location>
        <begin position="51"/>
        <end position="84"/>
    </location>
</feature>
<feature type="transmembrane region" description="Helical" evidence="10">
    <location>
        <begin position="390"/>
        <end position="410"/>
    </location>
</feature>
<dbReference type="RefSeq" id="WP_118259596.1">
    <property type="nucleotide sequence ID" value="NZ_CALBWO010000038.1"/>
</dbReference>
<feature type="transmembrane region" description="Helical" evidence="10">
    <location>
        <begin position="360"/>
        <end position="378"/>
    </location>
</feature>
<dbReference type="GO" id="GO:0046677">
    <property type="term" value="P:response to antibiotic"/>
    <property type="evidence" value="ECO:0007669"/>
    <property type="project" value="UniProtKB-KW"/>
</dbReference>
<keyword evidence="9" id="KW-0046">Antibiotic resistance</keyword>
<comment type="subcellular location">
    <subcellularLocation>
        <location evidence="1">Cell membrane</location>
        <topology evidence="1">Multi-pass membrane protein</topology>
    </subcellularLocation>
</comment>
<protein>
    <recommendedName>
        <fullName evidence="3">Multidrug export protein MepA</fullName>
    </recommendedName>
</protein>
<feature type="transmembrane region" description="Helical" evidence="10">
    <location>
        <begin position="171"/>
        <end position="191"/>
    </location>
</feature>
<evidence type="ECO:0000256" key="2">
    <source>
        <dbReference type="ARBA" id="ARBA00008417"/>
    </source>
</evidence>
<keyword evidence="8 10" id="KW-0472">Membrane</keyword>
<feature type="transmembrane region" description="Helical" evidence="10">
    <location>
        <begin position="139"/>
        <end position="159"/>
    </location>
</feature>
<evidence type="ECO:0000256" key="1">
    <source>
        <dbReference type="ARBA" id="ARBA00004651"/>
    </source>
</evidence>
<accession>A0A412X2G5</accession>
<dbReference type="InterPro" id="IPR051327">
    <property type="entry name" value="MATE_MepA_subfamily"/>
</dbReference>
<comment type="similarity">
    <text evidence="2">Belongs to the multi antimicrobial extrusion (MATE) (TC 2.A.66.1) family. MepA subfamily.</text>
</comment>
<feature type="transmembrane region" description="Helical" evidence="10">
    <location>
        <begin position="20"/>
        <end position="39"/>
    </location>
</feature>
<name>A0A412X2G5_9BACT</name>
<evidence type="ECO:0000256" key="7">
    <source>
        <dbReference type="ARBA" id="ARBA00022989"/>
    </source>
</evidence>
<dbReference type="STRING" id="1121130.GCA_000519105_02407"/>
<evidence type="ECO:0000256" key="6">
    <source>
        <dbReference type="ARBA" id="ARBA00022692"/>
    </source>
</evidence>
<evidence type="ECO:0000313" key="12">
    <source>
        <dbReference type="Proteomes" id="UP000283589"/>
    </source>
</evidence>
<evidence type="ECO:0000256" key="3">
    <source>
        <dbReference type="ARBA" id="ARBA00022106"/>
    </source>
</evidence>
<dbReference type="PANTHER" id="PTHR43823:SF3">
    <property type="entry name" value="MULTIDRUG EXPORT PROTEIN MEPA"/>
    <property type="match status" value="1"/>
</dbReference>
<feature type="transmembrane region" description="Helical" evidence="10">
    <location>
        <begin position="197"/>
        <end position="218"/>
    </location>
</feature>
<keyword evidence="7 10" id="KW-1133">Transmembrane helix</keyword>
<evidence type="ECO:0000256" key="10">
    <source>
        <dbReference type="SAM" id="Phobius"/>
    </source>
</evidence>
<dbReference type="InterPro" id="IPR002528">
    <property type="entry name" value="MATE_fam"/>
</dbReference>
<comment type="caution">
    <text evidence="11">The sequence shown here is derived from an EMBL/GenBank/DDBJ whole genome shotgun (WGS) entry which is preliminary data.</text>
</comment>
<dbReference type="NCBIfam" id="TIGR00797">
    <property type="entry name" value="matE"/>
    <property type="match status" value="1"/>
</dbReference>
<dbReference type="GO" id="GO:0005886">
    <property type="term" value="C:plasma membrane"/>
    <property type="evidence" value="ECO:0007669"/>
    <property type="project" value="UniProtKB-SubCell"/>
</dbReference>
<evidence type="ECO:0000256" key="8">
    <source>
        <dbReference type="ARBA" id="ARBA00023136"/>
    </source>
</evidence>